<dbReference type="Gene3D" id="2.40.260.10">
    <property type="entry name" value="Sortase"/>
    <property type="match status" value="1"/>
</dbReference>
<name>A0A1H3SBY6_9BACI</name>
<keyword evidence="1" id="KW-0378">Hydrolase</keyword>
<organism evidence="3 4">
    <name type="scientific">Evansella caseinilytica</name>
    <dbReference type="NCBI Taxonomy" id="1503961"/>
    <lineage>
        <taxon>Bacteria</taxon>
        <taxon>Bacillati</taxon>
        <taxon>Bacillota</taxon>
        <taxon>Bacilli</taxon>
        <taxon>Bacillales</taxon>
        <taxon>Bacillaceae</taxon>
        <taxon>Evansella</taxon>
    </lineage>
</organism>
<gene>
    <name evidence="3" type="ORF">SAMN05421736_110127</name>
</gene>
<keyword evidence="4" id="KW-1185">Reference proteome</keyword>
<evidence type="ECO:0000313" key="3">
    <source>
        <dbReference type="EMBL" id="SDZ35434.1"/>
    </source>
</evidence>
<feature type="active site" description="Proton donor/acceptor" evidence="2">
    <location>
        <position position="145"/>
    </location>
</feature>
<dbReference type="STRING" id="1503961.SAMN05421736_110127"/>
<dbReference type="SUPFAM" id="SSF63817">
    <property type="entry name" value="Sortase"/>
    <property type="match status" value="1"/>
</dbReference>
<feature type="active site" description="Acyl-thioester intermediate" evidence="2">
    <location>
        <position position="238"/>
    </location>
</feature>
<evidence type="ECO:0000313" key="4">
    <source>
        <dbReference type="Proteomes" id="UP000198935"/>
    </source>
</evidence>
<dbReference type="NCBIfam" id="TIGR03064">
    <property type="entry name" value="sortase_srtB"/>
    <property type="match status" value="1"/>
</dbReference>
<dbReference type="AlphaFoldDB" id="A0A1H3SBY6"/>
<dbReference type="OrthoDB" id="9806013at2"/>
<dbReference type="CDD" id="cd05826">
    <property type="entry name" value="Sortase_B"/>
    <property type="match status" value="1"/>
</dbReference>
<reference evidence="4" key="1">
    <citation type="submission" date="2016-10" db="EMBL/GenBank/DDBJ databases">
        <authorList>
            <person name="Varghese N."/>
            <person name="Submissions S."/>
        </authorList>
    </citation>
    <scope>NUCLEOTIDE SEQUENCE [LARGE SCALE GENOMIC DNA]</scope>
    <source>
        <strain evidence="4">SP</strain>
    </source>
</reference>
<dbReference type="InterPro" id="IPR009835">
    <property type="entry name" value="SrtB"/>
</dbReference>
<evidence type="ECO:0000256" key="2">
    <source>
        <dbReference type="PIRSR" id="PIRSR605754-1"/>
    </source>
</evidence>
<evidence type="ECO:0000256" key="1">
    <source>
        <dbReference type="ARBA" id="ARBA00022801"/>
    </source>
</evidence>
<dbReference type="InterPro" id="IPR005754">
    <property type="entry name" value="Sortase"/>
</dbReference>
<dbReference type="InterPro" id="IPR023365">
    <property type="entry name" value="Sortase_dom-sf"/>
</dbReference>
<dbReference type="GO" id="GO:0016787">
    <property type="term" value="F:hydrolase activity"/>
    <property type="evidence" value="ECO:0007669"/>
    <property type="project" value="UniProtKB-KW"/>
</dbReference>
<accession>A0A1H3SBY6</accession>
<proteinExistence type="predicted"/>
<dbReference type="Proteomes" id="UP000198935">
    <property type="component" value="Unassembled WGS sequence"/>
</dbReference>
<sequence length="255" mass="29729">MKMKKLLAAAWILLIGYSVYTIADYWLESSSNKKAYEEIRSQFNKASANAGEEASVSTDQENGQPADEKVITERFQFLLDEVNQDIVGWVQIPGTAIDYPVVQTDNNDDYLDYNIYKRPAKAGAIFMDFRNSGEAEDLHTILYGHNMKDGSMFKELLHYKEEDFFDEFRTIQFHTLYEETEWEIFSVYVTDTDFYYIETDFPTTDDYLLFLDNIIGRSLYQSDITFSSNDQLLTLTTCDYDLEDGRFVVHAKKRK</sequence>
<dbReference type="Pfam" id="PF04203">
    <property type="entry name" value="Sortase"/>
    <property type="match status" value="1"/>
</dbReference>
<dbReference type="EMBL" id="FNPI01000010">
    <property type="protein sequence ID" value="SDZ35434.1"/>
    <property type="molecule type" value="Genomic_DNA"/>
</dbReference>
<protein>
    <submittedName>
        <fullName evidence="3">Sortase B</fullName>
    </submittedName>
</protein>